<dbReference type="GO" id="GO:0030245">
    <property type="term" value="P:cellulose catabolic process"/>
    <property type="evidence" value="ECO:0007669"/>
    <property type="project" value="UniProtKB-UniPathway"/>
</dbReference>
<proteinExistence type="inferred from homology"/>
<evidence type="ECO:0000256" key="3">
    <source>
        <dbReference type="ARBA" id="ARBA00005336"/>
    </source>
</evidence>
<evidence type="ECO:0000256" key="1">
    <source>
        <dbReference type="ARBA" id="ARBA00000448"/>
    </source>
</evidence>
<keyword evidence="9 10" id="KW-0624">Polysaccharide degradation</keyword>
<dbReference type="EMBL" id="VXIS01000007">
    <property type="protein sequence ID" value="KAA8914236.1"/>
    <property type="molecule type" value="Genomic_DNA"/>
</dbReference>
<dbReference type="InterPro" id="IPR037524">
    <property type="entry name" value="PA14/GLEYA"/>
</dbReference>
<keyword evidence="8 10" id="KW-0326">Glycosidase</keyword>
<evidence type="ECO:0000256" key="9">
    <source>
        <dbReference type="ARBA" id="ARBA00023326"/>
    </source>
</evidence>
<keyword evidence="6" id="KW-0325">Glycoprotein</keyword>
<dbReference type="PANTHER" id="PTHR42715">
    <property type="entry name" value="BETA-GLUCOSIDASE"/>
    <property type="match status" value="1"/>
</dbReference>
<dbReference type="PROSITE" id="PS51820">
    <property type="entry name" value="PA14"/>
    <property type="match status" value="1"/>
</dbReference>
<evidence type="ECO:0000313" key="12">
    <source>
        <dbReference type="EMBL" id="KAA8914236.1"/>
    </source>
</evidence>
<dbReference type="Pfam" id="PF07691">
    <property type="entry name" value="PA14"/>
    <property type="match status" value="1"/>
</dbReference>
<organism evidence="12 13">
    <name type="scientific">Sphaerosporella brunnea</name>
    <dbReference type="NCBI Taxonomy" id="1250544"/>
    <lineage>
        <taxon>Eukaryota</taxon>
        <taxon>Fungi</taxon>
        <taxon>Dikarya</taxon>
        <taxon>Ascomycota</taxon>
        <taxon>Pezizomycotina</taxon>
        <taxon>Pezizomycetes</taxon>
        <taxon>Pezizales</taxon>
        <taxon>Pyronemataceae</taxon>
        <taxon>Sphaerosporella</taxon>
    </lineage>
</organism>
<protein>
    <recommendedName>
        <fullName evidence="4 10">beta-glucosidase</fullName>
        <ecNumber evidence="4 10">3.2.1.21</ecNumber>
    </recommendedName>
</protein>
<dbReference type="SUPFAM" id="SSF52279">
    <property type="entry name" value="Beta-D-glucan exohydrolase, C-terminal domain"/>
    <property type="match status" value="1"/>
</dbReference>
<dbReference type="InterPro" id="IPR013783">
    <property type="entry name" value="Ig-like_fold"/>
</dbReference>
<dbReference type="Pfam" id="PF01915">
    <property type="entry name" value="Glyco_hydro_3_C"/>
    <property type="match status" value="1"/>
</dbReference>
<sequence length="856" mass="94908">MPLPLDMNTWVETKLNALTLEEKAHMLSGTDVWRTYLVPRLGIPQLKTSDGPVGIRGGTMVDGTTGAMAPSAVSLASTWDTEIISQLGSLLATEMRDKKADILLAPTVCLHRSPLGGRNFESFSGDDPFLGGKLAAAYIKAVQEHGIATTIKHFAANDQETGRFLVNQIMSERCLREIHLVPFQIAIREANPWCVMASYSKINGVYASNNKKLLTDILRNEWGFDGLVMSDWFGVNSIVPSVEAGMDLEMPGPPRKRGKNLEDAVRKGYATEKVLDTCVRRVLELIYKTGKYRYPEWEEGQEEAHDRPEHRQLLRKAAADGIVLLKNEANILPLGPKLKSCKQIAFIGPNANESVAAGGGSAALNPHYRQQPYEQFKTNLTKIHPEVVVKTAKGCLANKFVPVFPETCVSPENGQHGMYMEYFDNMEHKGAAVNSAHRTSTVLSCYDNLPKSLTPGKRYSYRATGLLTPKTSGRHMFSMGTCGPGRMLLDGKEIINIWNRTKDSERSEMFMAYASPEQRVEVDMVAGQTYTVTMEGVSRELDPIPVHYTNELYRDEVIDGSRVGFMEEVKEDLLGEAVQLAVESDIAVLVVGKNIEWESEAYDMKTMDLPGRQDELIREVLKVNTDTIIVNQSGSPISMPWINEASAVVQAWYQGQELGNALYDVLVGDVNPSGKLPVTFPKRLEDTPCFHNFPGENNQVMYGEGIYLGYRHYEKAKVAPLFPFGHGLSYTVFEYSNTRISSPVFTDPIVVSVDITNTGTVFGKESTQFYVAQTSKPGLPRPVKELKGFAKVALEPGQTKAATCVLDKYALGYFNDKLMSWVVDENAEFEVYAAASSADVRGSAKFRVEGSMKWLF</sequence>
<dbReference type="SMART" id="SM01217">
    <property type="entry name" value="Fn3_like"/>
    <property type="match status" value="1"/>
</dbReference>
<dbReference type="Pfam" id="PF00933">
    <property type="entry name" value="Glyco_hydro_3"/>
    <property type="match status" value="1"/>
</dbReference>
<keyword evidence="5 10" id="KW-0378">Hydrolase</keyword>
<evidence type="ECO:0000256" key="7">
    <source>
        <dbReference type="ARBA" id="ARBA00023277"/>
    </source>
</evidence>
<evidence type="ECO:0000256" key="6">
    <source>
        <dbReference type="ARBA" id="ARBA00023180"/>
    </source>
</evidence>
<dbReference type="InterPro" id="IPR036962">
    <property type="entry name" value="Glyco_hydro_3_N_sf"/>
</dbReference>
<evidence type="ECO:0000313" key="13">
    <source>
        <dbReference type="Proteomes" id="UP000326924"/>
    </source>
</evidence>
<dbReference type="Gene3D" id="2.60.40.10">
    <property type="entry name" value="Immunoglobulins"/>
    <property type="match status" value="1"/>
</dbReference>
<dbReference type="Proteomes" id="UP000326924">
    <property type="component" value="Unassembled WGS sequence"/>
</dbReference>
<dbReference type="InterPro" id="IPR050288">
    <property type="entry name" value="Cellulose_deg_GH3"/>
</dbReference>
<dbReference type="Pfam" id="PF14310">
    <property type="entry name" value="Fn3-like"/>
    <property type="match status" value="1"/>
</dbReference>
<accession>A0A5J5FAN5</accession>
<dbReference type="AlphaFoldDB" id="A0A5J5FAN5"/>
<keyword evidence="7 10" id="KW-0119">Carbohydrate metabolism</keyword>
<dbReference type="InterPro" id="IPR036881">
    <property type="entry name" value="Glyco_hydro_3_C_sf"/>
</dbReference>
<dbReference type="UniPathway" id="UPA00696"/>
<dbReference type="InParanoid" id="A0A5J5FAN5"/>
<comment type="catalytic activity">
    <reaction evidence="1 10">
        <text>Hydrolysis of terminal, non-reducing beta-D-glucosyl residues with release of beta-D-glucose.</text>
        <dbReference type="EC" id="3.2.1.21"/>
    </reaction>
</comment>
<dbReference type="InterPro" id="IPR011658">
    <property type="entry name" value="PA14_dom"/>
</dbReference>
<dbReference type="InterPro" id="IPR002772">
    <property type="entry name" value="Glyco_hydro_3_C"/>
</dbReference>
<dbReference type="FunFam" id="2.60.40.10:FF:000495">
    <property type="entry name" value="Periplasmic beta-glucosidase"/>
    <property type="match status" value="1"/>
</dbReference>
<dbReference type="OrthoDB" id="47059at2759"/>
<dbReference type="SUPFAM" id="SSF51445">
    <property type="entry name" value="(Trans)glycosidases"/>
    <property type="match status" value="1"/>
</dbReference>
<comment type="similarity">
    <text evidence="3 10">Belongs to the glycosyl hydrolase 3 family.</text>
</comment>
<dbReference type="InterPro" id="IPR026891">
    <property type="entry name" value="Fn3-like"/>
</dbReference>
<comment type="pathway">
    <text evidence="2 10">Glycan metabolism; cellulose degradation.</text>
</comment>
<dbReference type="GO" id="GO:0008422">
    <property type="term" value="F:beta-glucosidase activity"/>
    <property type="evidence" value="ECO:0007669"/>
    <property type="project" value="UniProtKB-EC"/>
</dbReference>
<dbReference type="Gene3D" id="3.40.50.1700">
    <property type="entry name" value="Glycoside hydrolase family 3 C-terminal domain"/>
    <property type="match status" value="1"/>
</dbReference>
<dbReference type="PANTHER" id="PTHR42715:SF3">
    <property type="entry name" value="BETA-GLUCOSIDASE B-RELATED"/>
    <property type="match status" value="1"/>
</dbReference>
<name>A0A5J5FAN5_9PEZI</name>
<gene>
    <name evidence="12" type="ORF">FN846DRAFT_771407</name>
</gene>
<dbReference type="Gene3D" id="3.20.20.300">
    <property type="entry name" value="Glycoside hydrolase, family 3, N-terminal domain"/>
    <property type="match status" value="1"/>
</dbReference>
<dbReference type="InterPro" id="IPR017853">
    <property type="entry name" value="GH"/>
</dbReference>
<evidence type="ECO:0000256" key="10">
    <source>
        <dbReference type="RuleBase" id="RU361161"/>
    </source>
</evidence>
<evidence type="ECO:0000256" key="4">
    <source>
        <dbReference type="ARBA" id="ARBA00012744"/>
    </source>
</evidence>
<dbReference type="InterPro" id="IPR001764">
    <property type="entry name" value="Glyco_hydro_3_N"/>
</dbReference>
<feature type="domain" description="PA14" evidence="11">
    <location>
        <begin position="413"/>
        <end position="562"/>
    </location>
</feature>
<evidence type="ECO:0000256" key="5">
    <source>
        <dbReference type="ARBA" id="ARBA00022801"/>
    </source>
</evidence>
<evidence type="ECO:0000256" key="2">
    <source>
        <dbReference type="ARBA" id="ARBA00004987"/>
    </source>
</evidence>
<dbReference type="Gene3D" id="2.60.120.260">
    <property type="entry name" value="Galactose-binding domain-like"/>
    <property type="match status" value="1"/>
</dbReference>
<dbReference type="PROSITE" id="PS00775">
    <property type="entry name" value="GLYCOSYL_HYDROL_F3"/>
    <property type="match status" value="1"/>
</dbReference>
<reference evidence="12 13" key="1">
    <citation type="submission" date="2019-09" db="EMBL/GenBank/DDBJ databases">
        <title>Draft genome of the ectomycorrhizal ascomycete Sphaerosporella brunnea.</title>
        <authorList>
            <consortium name="DOE Joint Genome Institute"/>
            <person name="Benucci G.M."/>
            <person name="Marozzi G."/>
            <person name="Antonielli L."/>
            <person name="Sanchez S."/>
            <person name="Marco P."/>
            <person name="Wang X."/>
            <person name="Falini L.B."/>
            <person name="Barry K."/>
            <person name="Haridas S."/>
            <person name="Lipzen A."/>
            <person name="Labutti K."/>
            <person name="Grigoriev I.V."/>
            <person name="Murat C."/>
            <person name="Martin F."/>
            <person name="Albertini E."/>
            <person name="Donnini D."/>
            <person name="Bonito G."/>
        </authorList>
    </citation>
    <scope>NUCLEOTIDE SEQUENCE [LARGE SCALE GENOMIC DNA]</scope>
    <source>
        <strain evidence="12 13">Sb_GMNB300</strain>
    </source>
</reference>
<dbReference type="EC" id="3.2.1.21" evidence="4 10"/>
<keyword evidence="13" id="KW-1185">Reference proteome</keyword>
<evidence type="ECO:0000259" key="11">
    <source>
        <dbReference type="PROSITE" id="PS51820"/>
    </source>
</evidence>
<dbReference type="SMART" id="SM00758">
    <property type="entry name" value="PA14"/>
    <property type="match status" value="1"/>
</dbReference>
<dbReference type="InterPro" id="IPR019800">
    <property type="entry name" value="Glyco_hydro_3_AS"/>
</dbReference>
<comment type="caution">
    <text evidence="12">The sequence shown here is derived from an EMBL/GenBank/DDBJ whole genome shotgun (WGS) entry which is preliminary data.</text>
</comment>
<evidence type="ECO:0000256" key="8">
    <source>
        <dbReference type="ARBA" id="ARBA00023295"/>
    </source>
</evidence>
<dbReference type="PRINTS" id="PR00133">
    <property type="entry name" value="GLHYDRLASE3"/>
</dbReference>